<dbReference type="PANTHER" id="PTHR43739:SF5">
    <property type="entry name" value="EXO-ALPHA-SIALIDASE"/>
    <property type="match status" value="1"/>
</dbReference>
<dbReference type="Proteomes" id="UP000235584">
    <property type="component" value="Chromosome"/>
</dbReference>
<evidence type="ECO:0000313" key="3">
    <source>
        <dbReference type="EMBL" id="AUN99168.1"/>
    </source>
</evidence>
<sequence>MMYLPRKQLLLCLLSLFVIFSCKQSDSGNGGGSTPTETTGGGGVIEEHTNTSGFVFKTISEYQFPDDPNTHIYEPRGIGGGGAMSGFSISPYSSLWFVGTDMGTLFRSINRGLSWIPVNHFQTTYSSDLDSAVGIGFSPDTDIVFHAPAGRTPMRSEDAGVTWSRITAFALASGEKIKYWRANSYDAKYMYAGTTTGLWQSRDAGVTWAKLSGVSGEARGTYIDYHTDGHIIYHATPTGIWKSVNQGSSFSRVYLPSGSTQIRAFTAGRDENKITFAFIDNNGASACSSVAGFANDWGATSMNAHYAHCGYVWIGNEAMSFTRTSKEGGDYIKMAENNSNIIVVTGSTEWIRQYGTKVWKSTDAGASWTLKLNQYNYDVTPYAPWGQDKLEYSAAALDIGWDDSGYESFDMHLRSAATMGGTGYYFLHTSKNGGDFWNAPFTKYADTGTRAKGKKWKSTGLEVTSVYRFKFHPTNSQIGYAAMADMGGMMTEDGGKTYRITKVAYNSNYDYAFDPNNDQIVFAVSGSQHDYPMEWHANAASGDEGGVYKSSNRGVSWTRISPNNSTFNRQFLSIGYDDNTNTLYAGAHGSGIARSTDGGSSWSFFNTGLPAGDKIIPQIEVDPDTGGVYALVTGNAPSFTNQASTGIYYLAPGGSSWTLLRGTVNRPAGVDANTKLWYYPTAFAVDFSNGSNRGTLYLVDYENNSNWLATGVWKSTDRGATWSRQMQFTHPTSVTLDQEDPSSVYVNGLHTVDGTWGNGGMYYTSNGGASWKKNTIPAYQSNARSATIDPNDRTQLFYTFFGSAMLYGPRPQ</sequence>
<dbReference type="KEGG" id="bsto:C0V70_13865"/>
<evidence type="ECO:0000313" key="4">
    <source>
        <dbReference type="Proteomes" id="UP000235584"/>
    </source>
</evidence>
<dbReference type="InterPro" id="IPR015943">
    <property type="entry name" value="WD40/YVTN_repeat-like_dom_sf"/>
</dbReference>
<feature type="region of interest" description="Disordered" evidence="1">
    <location>
        <begin position="25"/>
        <end position="44"/>
    </location>
</feature>
<gene>
    <name evidence="3" type="ORF">C0V70_13865</name>
</gene>
<dbReference type="CDD" id="cd15482">
    <property type="entry name" value="Sialidase_non-viral"/>
    <property type="match status" value="1"/>
</dbReference>
<name>A0A2K9NUK0_BACTC</name>
<dbReference type="PROSITE" id="PS51257">
    <property type="entry name" value="PROKAR_LIPOPROTEIN"/>
    <property type="match status" value="1"/>
</dbReference>
<keyword evidence="2" id="KW-0732">Signal</keyword>
<dbReference type="EMBL" id="CP025704">
    <property type="protein sequence ID" value="AUN99168.1"/>
    <property type="molecule type" value="Genomic_DNA"/>
</dbReference>
<dbReference type="RefSeq" id="WP_102244459.1">
    <property type="nucleotide sequence ID" value="NZ_CP025704.1"/>
</dbReference>
<keyword evidence="4" id="KW-1185">Reference proteome</keyword>
<reference evidence="3 4" key="1">
    <citation type="submission" date="2018-01" db="EMBL/GenBank/DDBJ databases">
        <title>Complete genome sequence of Bacteriovorax stolpii DSM12778.</title>
        <authorList>
            <person name="Tang B."/>
            <person name="Chang J."/>
        </authorList>
    </citation>
    <scope>NUCLEOTIDE SEQUENCE [LARGE SCALE GENOMIC DNA]</scope>
    <source>
        <strain evidence="3 4">DSM 12778</strain>
    </source>
</reference>
<feature type="signal peptide" evidence="2">
    <location>
        <begin position="1"/>
        <end position="24"/>
    </location>
</feature>
<evidence type="ECO:0008006" key="5">
    <source>
        <dbReference type="Google" id="ProtNLM"/>
    </source>
</evidence>
<protein>
    <recommendedName>
        <fullName evidence="5">Sortilin N-terminal domain-containing protein</fullName>
    </recommendedName>
</protein>
<accession>A0A2K9NUK0</accession>
<feature type="chain" id="PRO_5014655819" description="Sortilin N-terminal domain-containing protein" evidence="2">
    <location>
        <begin position="25"/>
        <end position="812"/>
    </location>
</feature>
<dbReference type="GO" id="GO:0010411">
    <property type="term" value="P:xyloglucan metabolic process"/>
    <property type="evidence" value="ECO:0007669"/>
    <property type="project" value="TreeGrafter"/>
</dbReference>
<organism evidence="3 4">
    <name type="scientific">Bacteriovorax stolpii</name>
    <name type="common">Bdellovibrio stolpii</name>
    <dbReference type="NCBI Taxonomy" id="960"/>
    <lineage>
        <taxon>Bacteria</taxon>
        <taxon>Pseudomonadati</taxon>
        <taxon>Bdellovibrionota</taxon>
        <taxon>Bacteriovoracia</taxon>
        <taxon>Bacteriovoracales</taxon>
        <taxon>Bacteriovoracaceae</taxon>
        <taxon>Bacteriovorax</taxon>
    </lineage>
</organism>
<evidence type="ECO:0000256" key="2">
    <source>
        <dbReference type="SAM" id="SignalP"/>
    </source>
</evidence>
<dbReference type="AlphaFoldDB" id="A0A2K9NUK0"/>
<evidence type="ECO:0000256" key="1">
    <source>
        <dbReference type="SAM" id="MobiDB-lite"/>
    </source>
</evidence>
<feature type="compositionally biased region" description="Gly residues" evidence="1">
    <location>
        <begin position="28"/>
        <end position="44"/>
    </location>
</feature>
<dbReference type="PANTHER" id="PTHR43739">
    <property type="entry name" value="XYLOGLUCANASE (EUROFUNG)"/>
    <property type="match status" value="1"/>
</dbReference>
<dbReference type="InterPro" id="IPR052025">
    <property type="entry name" value="Xyloglucanase_GH74"/>
</dbReference>
<dbReference type="Gene3D" id="2.130.10.10">
    <property type="entry name" value="YVTN repeat-like/Quinoprotein amine dehydrogenase"/>
    <property type="match status" value="3"/>
</dbReference>
<dbReference type="SUPFAM" id="SSF110296">
    <property type="entry name" value="Oligoxyloglucan reducing end-specific cellobiohydrolase"/>
    <property type="match status" value="3"/>
</dbReference>
<proteinExistence type="predicted"/>